<keyword evidence="2" id="KW-0472">Membrane</keyword>
<dbReference type="InterPro" id="IPR005754">
    <property type="entry name" value="Sortase"/>
</dbReference>
<dbReference type="Proteomes" id="UP000034961">
    <property type="component" value="Unassembled WGS sequence"/>
</dbReference>
<dbReference type="EMBL" id="LCAN01000025">
    <property type="protein sequence ID" value="KKR92769.1"/>
    <property type="molecule type" value="Genomic_DNA"/>
</dbReference>
<organism evidence="3 4">
    <name type="scientific">Candidatus Roizmanbacteria bacterium GW2011_GWA1_41_13</name>
    <dbReference type="NCBI Taxonomy" id="1618474"/>
    <lineage>
        <taxon>Bacteria</taxon>
        <taxon>Candidatus Roizmaniibacteriota</taxon>
    </lineage>
</organism>
<proteinExistence type="predicted"/>
<sequence length="310" mass="35266">MKTSGVIYQYVDKPALPDNIIIEAHREEPSTEKLDPILTHAFTIPENDPVRIIKQEKHRPSRSITEQYDSSIRQHISNAFRIMTGIAMIGVIFLLTPFVYTELQFQLNPPEPKEEINLSEITIVDSVVDTPTFTKLLNDKYVNKLDPVNTDYALVIPKIGVNSAVVANVDPGNKEEYVAALKQGAAHAKGTALPNEYGSKYIFAHSTDNFWNVTNYNAVFYLLKDLEPKDKIYIVYNGTLYPYQVSEKRVVNADDTYFLKPNNLDNRLILQTCWPPGTTWKRMLVFADPIDMSLDNEELVSYSLDKSKTN</sequence>
<comment type="caution">
    <text evidence="3">The sequence shown here is derived from an EMBL/GenBank/DDBJ whole genome shotgun (WGS) entry which is preliminary data.</text>
</comment>
<keyword evidence="2" id="KW-1133">Transmembrane helix</keyword>
<dbReference type="GO" id="GO:0016787">
    <property type="term" value="F:hydrolase activity"/>
    <property type="evidence" value="ECO:0007669"/>
    <property type="project" value="UniProtKB-KW"/>
</dbReference>
<dbReference type="AlphaFoldDB" id="A0A0G0UVK2"/>
<dbReference type="Pfam" id="PF04203">
    <property type="entry name" value="Sortase"/>
    <property type="match status" value="1"/>
</dbReference>
<dbReference type="SUPFAM" id="SSF63817">
    <property type="entry name" value="Sortase"/>
    <property type="match status" value="1"/>
</dbReference>
<dbReference type="Gene3D" id="2.40.260.10">
    <property type="entry name" value="Sortase"/>
    <property type="match status" value="1"/>
</dbReference>
<evidence type="ECO:0000256" key="2">
    <source>
        <dbReference type="SAM" id="Phobius"/>
    </source>
</evidence>
<keyword evidence="1" id="KW-0378">Hydrolase</keyword>
<feature type="transmembrane region" description="Helical" evidence="2">
    <location>
        <begin position="79"/>
        <end position="100"/>
    </location>
</feature>
<evidence type="ECO:0000256" key="1">
    <source>
        <dbReference type="ARBA" id="ARBA00022801"/>
    </source>
</evidence>
<name>A0A0G0UVK2_9BACT</name>
<reference evidence="3 4" key="1">
    <citation type="journal article" date="2015" name="Nature">
        <title>rRNA introns, odd ribosomes, and small enigmatic genomes across a large radiation of phyla.</title>
        <authorList>
            <person name="Brown C.T."/>
            <person name="Hug L.A."/>
            <person name="Thomas B.C."/>
            <person name="Sharon I."/>
            <person name="Castelle C.J."/>
            <person name="Singh A."/>
            <person name="Wilkins M.J."/>
            <person name="Williams K.H."/>
            <person name="Banfield J.F."/>
        </authorList>
    </citation>
    <scope>NUCLEOTIDE SEQUENCE [LARGE SCALE GENOMIC DNA]</scope>
</reference>
<accession>A0A0G0UVK2</accession>
<protein>
    <submittedName>
        <fullName evidence="3">Sortase family protein</fullName>
    </submittedName>
</protein>
<dbReference type="InterPro" id="IPR023365">
    <property type="entry name" value="Sortase_dom-sf"/>
</dbReference>
<gene>
    <name evidence="3" type="ORF">UU41_C0025G0007</name>
</gene>
<evidence type="ECO:0000313" key="3">
    <source>
        <dbReference type="EMBL" id="KKR92769.1"/>
    </source>
</evidence>
<keyword evidence="2" id="KW-0812">Transmembrane</keyword>
<evidence type="ECO:0000313" key="4">
    <source>
        <dbReference type="Proteomes" id="UP000034961"/>
    </source>
</evidence>